<evidence type="ECO:0000256" key="1">
    <source>
        <dbReference type="SAM" id="Phobius"/>
    </source>
</evidence>
<evidence type="ECO:0000313" key="2">
    <source>
        <dbReference type="EMBL" id="KRL10745.1"/>
    </source>
</evidence>
<keyword evidence="3" id="KW-1185">Reference proteome</keyword>
<name>A0A0R1MT98_9LACO</name>
<dbReference type="PATRIC" id="fig|1423792.3.peg.904"/>
<evidence type="ECO:0000313" key="3">
    <source>
        <dbReference type="Proteomes" id="UP000051330"/>
    </source>
</evidence>
<comment type="caution">
    <text evidence="2">The sequence shown here is derived from an EMBL/GenBank/DDBJ whole genome shotgun (WGS) entry which is preliminary data.</text>
</comment>
<gene>
    <name evidence="2" type="ORF">FD09_GL000888</name>
</gene>
<organism evidence="2 3">
    <name type="scientific">Schleiferilactobacillus perolens DSM 12744</name>
    <dbReference type="NCBI Taxonomy" id="1423792"/>
    <lineage>
        <taxon>Bacteria</taxon>
        <taxon>Bacillati</taxon>
        <taxon>Bacillota</taxon>
        <taxon>Bacilli</taxon>
        <taxon>Lactobacillales</taxon>
        <taxon>Lactobacillaceae</taxon>
        <taxon>Schleiferilactobacillus</taxon>
    </lineage>
</organism>
<keyword evidence="1" id="KW-0812">Transmembrane</keyword>
<keyword evidence="1" id="KW-1133">Transmembrane helix</keyword>
<dbReference type="AlphaFoldDB" id="A0A0R1MT98"/>
<dbReference type="EMBL" id="AZEC01000014">
    <property type="protein sequence ID" value="KRL10745.1"/>
    <property type="molecule type" value="Genomic_DNA"/>
</dbReference>
<proteinExistence type="predicted"/>
<protein>
    <submittedName>
        <fullName evidence="2">Uncharacterized protein</fullName>
    </submittedName>
</protein>
<feature type="transmembrane region" description="Helical" evidence="1">
    <location>
        <begin position="12"/>
        <end position="39"/>
    </location>
</feature>
<sequence length="52" mass="6108">MKQIIEWLWYGSAWTVIVLAPLLFIWFGLCVGLVFRFIVLTYRGLLSNEDSE</sequence>
<dbReference type="Proteomes" id="UP000051330">
    <property type="component" value="Unassembled WGS sequence"/>
</dbReference>
<accession>A0A0R1MT98</accession>
<keyword evidence="1" id="KW-0472">Membrane</keyword>
<dbReference type="RefSeq" id="WP_157053805.1">
    <property type="nucleotide sequence ID" value="NZ_AZEC01000014.1"/>
</dbReference>
<reference evidence="2 3" key="1">
    <citation type="journal article" date="2015" name="Genome Announc.">
        <title>Expanding the biotechnology potential of lactobacilli through comparative genomics of 213 strains and associated genera.</title>
        <authorList>
            <person name="Sun Z."/>
            <person name="Harris H.M."/>
            <person name="McCann A."/>
            <person name="Guo C."/>
            <person name="Argimon S."/>
            <person name="Zhang W."/>
            <person name="Yang X."/>
            <person name="Jeffery I.B."/>
            <person name="Cooney J.C."/>
            <person name="Kagawa T.F."/>
            <person name="Liu W."/>
            <person name="Song Y."/>
            <person name="Salvetti E."/>
            <person name="Wrobel A."/>
            <person name="Rasinkangas P."/>
            <person name="Parkhill J."/>
            <person name="Rea M.C."/>
            <person name="O'Sullivan O."/>
            <person name="Ritari J."/>
            <person name="Douillard F.P."/>
            <person name="Paul Ross R."/>
            <person name="Yang R."/>
            <person name="Briner A.E."/>
            <person name="Felis G.E."/>
            <person name="de Vos W.M."/>
            <person name="Barrangou R."/>
            <person name="Klaenhammer T.R."/>
            <person name="Caufield P.W."/>
            <person name="Cui Y."/>
            <person name="Zhang H."/>
            <person name="O'Toole P.W."/>
        </authorList>
    </citation>
    <scope>NUCLEOTIDE SEQUENCE [LARGE SCALE GENOMIC DNA]</scope>
    <source>
        <strain evidence="2 3">DSM 12744</strain>
    </source>
</reference>